<comment type="caution">
    <text evidence="3">The sequence shown here is derived from an EMBL/GenBank/DDBJ whole genome shotgun (WGS) entry which is preliminary data.</text>
</comment>
<proteinExistence type="predicted"/>
<keyword evidence="4" id="KW-1185">Reference proteome</keyword>
<dbReference type="InterPro" id="IPR032876">
    <property type="entry name" value="J_dom"/>
</dbReference>
<accession>A0A8J7RZ88</accession>
<dbReference type="EMBL" id="JAGMWN010000004">
    <property type="protein sequence ID" value="MBP5857300.1"/>
    <property type="molecule type" value="Genomic_DNA"/>
</dbReference>
<dbReference type="InterPro" id="IPR036116">
    <property type="entry name" value="FN3_sf"/>
</dbReference>
<sequence>MPQAALAAVGAAAASAAGAAIAGSTIVWGAVLAQAAIAGVLAQASSMLFKPDTPSSATPFAAETQDRKYAVRSPTTPGRLIYGRMRLSGMLPLLKSTGSSNRHLHMVVALSHRPVTRIGEVFYNQEAASAARFVGVARLKTYDGTQGTADPDLVAEIPEWTSAHVGRGVPYVYTRLTYDQSVWLSGIPNISAITQGHALYDPRHSGVAIVASYAGTPGLFATASAHGLGVGAPVWIGGHAGSTPIIKKAYWIGSVPSASSFTLVDDDDKPVALAAGGAGGTVTGMYWSDNAALCTLDYMLSLDGVDCDPDWEIDWASWIAAANRADEWKPIPGPQIAVALESGTLTAQAIMGWTNQETQVYSQNLGEYVTRTEPIYSVTGYDWLLQAGSDMILETGDAVFISSGSAPAPLVPHGTYYVLRRGDRKFGLASTRNNALAAQPITITGGGGCTILALDRFRPSKPLGGAHGQFVTVTSTGDLPWPLVDGGGFLIPSDITDGFQLAVDTDHAHAGYPMMLSGPGTGQLYAARTGQRRYTCNGVVELGPSREDNLERLLSSCNGEITWSERGFRVHVGGPDAPVMTIDEDALAAGGFSIDTAPTVSDLYNVARGVFAGPATRYEGTDYPEVSDPAWIAQDGEPLVVSKDLPFTNDDMMAQRVLRVMMAVMHQGLSVQMPFDQSVMALEVNDVVALDMPRFGWDAKPFRVRRVEDGASGNSAIRISFREEAAEAWEVGPEQMVARDYAPNTRLPPPMAAVAPPTIGTIDSGDDHLLVMADGTMTTRIHVPLTPPADGYVTSGGTMTVRWRKATAAGSGPWASVLVEGSADHAYISGVEDLATYEIQARAANGYGVRSDWSPHIFHVAVGKTAPPPDVPRLFREGDRAVWPYPSPPKDFAGFRVRTLAGKTRNWAQAVDWPSDGALLSAREIDLGGVGTGVQTIMVKAVDTTGNLSRGAAVLTIGLGDYGPENLLFTQDEAAAGFPGAIEGATIDDGDLVADDTGDLYLPADDALYLPQIAEDYLPLTYRAASYRFGFVPEQADVPATIFILADIDGEGWRVEYRRAGDGGLYLGPEREAYLGADDAPYLGGPSDWRPVASSVSAGRERLDFRVTLDAGARQGRISALSANIDVPDILESFEDLVIAAAGTRVPITKSYRAIKAIGEISLQDDGYDATNVVVLDLDPDLGPMLKAVGAAQATIDINDMKGY</sequence>
<dbReference type="SUPFAM" id="SSF49265">
    <property type="entry name" value="Fibronectin type III"/>
    <property type="match status" value="1"/>
</dbReference>
<dbReference type="Proteomes" id="UP000672602">
    <property type="component" value="Unassembled WGS sequence"/>
</dbReference>
<gene>
    <name evidence="3" type="ORF">KAJ83_09790</name>
</gene>
<feature type="signal peptide" evidence="1">
    <location>
        <begin position="1"/>
        <end position="22"/>
    </location>
</feature>
<dbReference type="AlphaFoldDB" id="A0A8J7RZ88"/>
<evidence type="ECO:0000256" key="1">
    <source>
        <dbReference type="SAM" id="SignalP"/>
    </source>
</evidence>
<evidence type="ECO:0000313" key="4">
    <source>
        <dbReference type="Proteomes" id="UP000672602"/>
    </source>
</evidence>
<dbReference type="Pfam" id="PF13550">
    <property type="entry name" value="Phage-tail_3"/>
    <property type="match status" value="1"/>
</dbReference>
<organism evidence="3 4">
    <name type="scientific">Marivibrio halodurans</name>
    <dbReference type="NCBI Taxonomy" id="2039722"/>
    <lineage>
        <taxon>Bacteria</taxon>
        <taxon>Pseudomonadati</taxon>
        <taxon>Pseudomonadota</taxon>
        <taxon>Alphaproteobacteria</taxon>
        <taxon>Rhodospirillales</taxon>
        <taxon>Rhodospirillaceae</taxon>
        <taxon>Marivibrio</taxon>
    </lineage>
</organism>
<feature type="chain" id="PRO_5035299649" description="Tip attachment protein J domain-containing protein" evidence="1">
    <location>
        <begin position="23"/>
        <end position="1204"/>
    </location>
</feature>
<keyword evidence="1" id="KW-0732">Signal</keyword>
<name>A0A8J7RZ88_9PROT</name>
<protein>
    <recommendedName>
        <fullName evidence="2">Tip attachment protein J domain-containing protein</fullName>
    </recommendedName>
</protein>
<feature type="domain" description="Tip attachment protein J" evidence="2">
    <location>
        <begin position="547"/>
        <end position="709"/>
    </location>
</feature>
<evidence type="ECO:0000259" key="2">
    <source>
        <dbReference type="Pfam" id="PF13550"/>
    </source>
</evidence>
<reference evidence="3" key="1">
    <citation type="submission" date="2021-04" db="EMBL/GenBank/DDBJ databases">
        <authorList>
            <person name="Zhang D.-C."/>
        </authorList>
    </citation>
    <scope>NUCLEOTIDE SEQUENCE</scope>
    <source>
        <strain evidence="3">CGMCC 1.15697</strain>
    </source>
</reference>
<dbReference type="RefSeq" id="WP_210681890.1">
    <property type="nucleotide sequence ID" value="NZ_JAGMWN010000004.1"/>
</dbReference>
<evidence type="ECO:0000313" key="3">
    <source>
        <dbReference type="EMBL" id="MBP5857300.1"/>
    </source>
</evidence>